<dbReference type="Pfam" id="PF23559">
    <property type="entry name" value="WHD_DRP"/>
    <property type="match status" value="1"/>
</dbReference>
<dbReference type="InterPro" id="IPR027417">
    <property type="entry name" value="P-loop_NTPase"/>
</dbReference>
<dbReference type="GO" id="GO:0043531">
    <property type="term" value="F:ADP binding"/>
    <property type="evidence" value="ECO:0007669"/>
    <property type="project" value="InterPro"/>
</dbReference>
<keyword evidence="6" id="KW-1185">Reference proteome</keyword>
<dbReference type="EMBL" id="JADFTS010000007">
    <property type="protein sequence ID" value="KAF9598363.1"/>
    <property type="molecule type" value="Genomic_DNA"/>
</dbReference>
<comment type="caution">
    <text evidence="5">The sequence shown here is derived from an EMBL/GenBank/DDBJ whole genome shotgun (WGS) entry which is preliminary data.</text>
</comment>
<dbReference type="InterPro" id="IPR036388">
    <property type="entry name" value="WH-like_DNA-bd_sf"/>
</dbReference>
<dbReference type="PANTHER" id="PTHR23155:SF1211">
    <property type="entry name" value="OS09G0313500 PROTEIN"/>
    <property type="match status" value="1"/>
</dbReference>
<dbReference type="Gene3D" id="3.40.50.300">
    <property type="entry name" value="P-loop containing nucleotide triphosphate hydrolases"/>
    <property type="match status" value="1"/>
</dbReference>
<dbReference type="InterPro" id="IPR044974">
    <property type="entry name" value="Disease_R_plants"/>
</dbReference>
<dbReference type="InterPro" id="IPR058922">
    <property type="entry name" value="WHD_DRP"/>
</dbReference>
<dbReference type="AlphaFoldDB" id="A0A835HK61"/>
<evidence type="ECO:0000259" key="3">
    <source>
        <dbReference type="Pfam" id="PF00931"/>
    </source>
</evidence>
<dbReference type="OrthoDB" id="37484at2759"/>
<dbReference type="PANTHER" id="PTHR23155">
    <property type="entry name" value="DISEASE RESISTANCE PROTEIN RP"/>
    <property type="match status" value="1"/>
</dbReference>
<organism evidence="5 6">
    <name type="scientific">Coptis chinensis</name>
    <dbReference type="NCBI Taxonomy" id="261450"/>
    <lineage>
        <taxon>Eukaryota</taxon>
        <taxon>Viridiplantae</taxon>
        <taxon>Streptophyta</taxon>
        <taxon>Embryophyta</taxon>
        <taxon>Tracheophyta</taxon>
        <taxon>Spermatophyta</taxon>
        <taxon>Magnoliopsida</taxon>
        <taxon>Ranunculales</taxon>
        <taxon>Ranunculaceae</taxon>
        <taxon>Coptidoideae</taxon>
        <taxon>Coptis</taxon>
    </lineage>
</organism>
<dbReference type="Pfam" id="PF00931">
    <property type="entry name" value="NB-ARC"/>
    <property type="match status" value="1"/>
</dbReference>
<evidence type="ECO:0000313" key="6">
    <source>
        <dbReference type="Proteomes" id="UP000631114"/>
    </source>
</evidence>
<keyword evidence="1" id="KW-0677">Repeat</keyword>
<dbReference type="Proteomes" id="UP000631114">
    <property type="component" value="Unassembled WGS sequence"/>
</dbReference>
<proteinExistence type="predicted"/>
<evidence type="ECO:0000256" key="1">
    <source>
        <dbReference type="ARBA" id="ARBA00022737"/>
    </source>
</evidence>
<dbReference type="SUPFAM" id="SSF52540">
    <property type="entry name" value="P-loop containing nucleoside triphosphate hydrolases"/>
    <property type="match status" value="1"/>
</dbReference>
<reference evidence="5 6" key="1">
    <citation type="submission" date="2020-10" db="EMBL/GenBank/DDBJ databases">
        <title>The Coptis chinensis genome and diversification of protoberbering-type alkaloids.</title>
        <authorList>
            <person name="Wang B."/>
            <person name="Shu S."/>
            <person name="Song C."/>
            <person name="Liu Y."/>
        </authorList>
    </citation>
    <scope>NUCLEOTIDE SEQUENCE [LARGE SCALE GENOMIC DNA]</scope>
    <source>
        <strain evidence="5">HL-2020</strain>
        <tissue evidence="5">Leaf</tissue>
    </source>
</reference>
<accession>A0A835HK61</accession>
<dbReference type="PRINTS" id="PR00364">
    <property type="entry name" value="DISEASERSIST"/>
</dbReference>
<dbReference type="FunFam" id="1.10.10.10:FF:000322">
    <property type="entry name" value="Probable disease resistance protein At1g63360"/>
    <property type="match status" value="1"/>
</dbReference>
<evidence type="ECO:0000313" key="5">
    <source>
        <dbReference type="EMBL" id="KAF9598363.1"/>
    </source>
</evidence>
<dbReference type="InterPro" id="IPR042197">
    <property type="entry name" value="Apaf_helical"/>
</dbReference>
<evidence type="ECO:0000259" key="4">
    <source>
        <dbReference type="Pfam" id="PF23559"/>
    </source>
</evidence>
<name>A0A835HK61_9MAGN</name>
<dbReference type="GO" id="GO:0098542">
    <property type="term" value="P:defense response to other organism"/>
    <property type="evidence" value="ECO:0007669"/>
    <property type="project" value="TreeGrafter"/>
</dbReference>
<dbReference type="Gene3D" id="1.10.8.430">
    <property type="entry name" value="Helical domain of apoptotic protease-activating factors"/>
    <property type="match status" value="1"/>
</dbReference>
<sequence>MDTLQSQLWDSLNGKRYLLVLDDVWNEDQDQWDELASLLKAGAKGSKVIVTTRSKKDTAIMSTTASYELVGLSDEDCWGLFKQRAFGYGEEEEHLNLLAIGKQIVKKCGGVPLAAKTIGSLMRFKRKEREWLFVKESELWNICEGECGILPALRLSYNHLPTHLKPCFAYCSVFPKSYEIKKEKLIQLWIAHGFVPYDISYNPRCRTVEDIGNEYFNDLLGMSFFHDLKQCEDGVLTECKMHDLIHDLAKSVAGTEFMILEHGHEPSNFAQILSCS</sequence>
<keyword evidence="2" id="KW-0611">Plant defense</keyword>
<dbReference type="InterPro" id="IPR002182">
    <property type="entry name" value="NB-ARC"/>
</dbReference>
<feature type="domain" description="Disease resistance protein winged helix" evidence="4">
    <location>
        <begin position="173"/>
        <end position="249"/>
    </location>
</feature>
<protein>
    <submittedName>
        <fullName evidence="5">Uncharacterized protein</fullName>
    </submittedName>
</protein>
<evidence type="ECO:0000256" key="2">
    <source>
        <dbReference type="ARBA" id="ARBA00022821"/>
    </source>
</evidence>
<dbReference type="Gene3D" id="1.10.10.10">
    <property type="entry name" value="Winged helix-like DNA-binding domain superfamily/Winged helix DNA-binding domain"/>
    <property type="match status" value="1"/>
</dbReference>
<feature type="domain" description="NB-ARC" evidence="3">
    <location>
        <begin position="4"/>
        <end position="86"/>
    </location>
</feature>
<gene>
    <name evidence="5" type="ORF">IFM89_027251</name>
</gene>